<dbReference type="EMBL" id="CAJNJA010020542">
    <property type="protein sequence ID" value="CAE7461465.1"/>
    <property type="molecule type" value="Genomic_DNA"/>
</dbReference>
<dbReference type="PROSITE" id="PS50878">
    <property type="entry name" value="RT_POL"/>
    <property type="match status" value="1"/>
</dbReference>
<dbReference type="InterPro" id="IPR000477">
    <property type="entry name" value="RT_dom"/>
</dbReference>
<name>A0A812S4G1_9DINO</name>
<dbReference type="InterPro" id="IPR038765">
    <property type="entry name" value="Papain-like_cys_pep_sf"/>
</dbReference>
<dbReference type="OrthoDB" id="448511at2759"/>
<dbReference type="SUPFAM" id="SSF56219">
    <property type="entry name" value="DNase I-like"/>
    <property type="match status" value="1"/>
</dbReference>
<comment type="caution">
    <text evidence="4">The sequence shown here is derived from an EMBL/GenBank/DDBJ whole genome shotgun (WGS) entry which is preliminary data.</text>
</comment>
<proteinExistence type="predicted"/>
<protein>
    <submittedName>
        <fullName evidence="4">InfB protein</fullName>
    </submittedName>
</protein>
<dbReference type="CDD" id="cd22744">
    <property type="entry name" value="OTU"/>
    <property type="match status" value="1"/>
</dbReference>
<sequence>MGADFADASVIAPAEGPKPWLVRANLAGDTGVLAMVVEAGERKLNLERVVRRVRDSQVQERTWQPPSRGKGQAKGKNAETDAKPSAPAAGAAAGGSPMDLEAPTGEQPTAEEPGQNASGTPAAVAGKRAREKTQEPGRPPKAASPAWKEVECGGGGHCFYNSVTAGFILKTSGGTIQELQAELPTKGRGLRSRLATYIAESPGKFRPYFYVPEVDKDAEDKEAARAVLRTIEDGDVPQTWDEYVKAVYRPARYADEIAFRAATSLLGISICFICGDLANPSQVMHYRNPKSQISIYLRHSLGHYTLLLPHGDVPSYAKLPLDALPPQAFAPRGGGDEQESWLETCDTSWIPSGARSPGTPTACTQEAEATVSADAGVAQHQWATALRPSPSTPRARGTHVGGEAAVETPVPRTLEDSRSKLNRGVKKGAAKVHWSTKAAQARKQAHNVGKRKFGWKCDVCKLRLVSEAFDNLRHLRNNHIRRVHKHVPKARFSRQFLPAGCHRNVKANSIARHIKSCSSCPAHWTPLKNLAAILEDQGICTGTEGLHQDGDVEPNPGPSSYHVMSWNAQGFNHLVQALQLGWFSDFDVIAIQEPNLSRDLHVELAGMCERRGFHLYARPAEEGTDSLGRRVARGGLPTLVRQGLPMCIANRRPLLSHIKMRWPSGSRIPGRPSPMGDHNVDYWDYHCPYDSKHAATDEESRPLPTRVDGQRCIDYVLGNEAEVSDLALCDSTLGDHFMLACRVRVQDSGRESLCRARLTTCYLPPTGTPGKKWTEAQAVFWQDVQIPDEGELTTEDEWRWFNHQAESAMRAAHASGARGALEDQTFQLKGLLKLQGRLREWQRQLSLGRDTRAIQANVASRLPMATGPRCVGQTGIAALRAAAAAKQTGAAGPDGWSGAETSTWPLQAWICYSALLDRWMRRGIFPRAWRQLRQVHLPKEGGDDSSRVVKADGLRPIAIMSILWRVVSLGKLSGAFQRGAALASLDLAKCFDYVHPELATRVLAEAGFPRILLAAMSHTWTQERFRELGGYVLRDPQYVSSAMPQGDGLSPLALNVLLSAACREARRLGLQDFEQSIFLDDRAFTSAPDDDSVRVLGVDLTASPSGFCPTTEARVKTALTMGRKLLNRAIPVAIRRDLWRTGVITKASWGHLFQPPAKEIVAQFADLFKQVVSSRRMGHSGLKQILEGHAMHLPFAAGLHALRAWRSSGVAQQPAAQNGEGTWFGTVASFLTGHGWHHEGGSVFSTATRRLDCDTDPPKHMEHKIRAQWRQQLHESFVQADRRDSRALAHWTFSEDQVRKAIPMYQDAGSDGKAVMLGAAHSTAFYQKRKYGHVVQWEHLVWHCTGLVGVENRPPRPLADEACRLGWPMPGESASLAAAQLRWMGCARTSSRALGC</sequence>
<organism evidence="4 5">
    <name type="scientific">Symbiodinium necroappetens</name>
    <dbReference type="NCBI Taxonomy" id="1628268"/>
    <lineage>
        <taxon>Eukaryota</taxon>
        <taxon>Sar</taxon>
        <taxon>Alveolata</taxon>
        <taxon>Dinophyceae</taxon>
        <taxon>Suessiales</taxon>
        <taxon>Symbiodiniaceae</taxon>
        <taxon>Symbiodinium</taxon>
    </lineage>
</organism>
<dbReference type="Proteomes" id="UP000601435">
    <property type="component" value="Unassembled WGS sequence"/>
</dbReference>
<dbReference type="SUPFAM" id="SSF54001">
    <property type="entry name" value="Cysteine proteinases"/>
    <property type="match status" value="1"/>
</dbReference>
<dbReference type="Gene3D" id="3.90.70.80">
    <property type="match status" value="1"/>
</dbReference>
<evidence type="ECO:0000256" key="1">
    <source>
        <dbReference type="SAM" id="MobiDB-lite"/>
    </source>
</evidence>
<feature type="compositionally biased region" description="Low complexity" evidence="1">
    <location>
        <begin position="84"/>
        <end position="97"/>
    </location>
</feature>
<keyword evidence="5" id="KW-1185">Reference proteome</keyword>
<gene>
    <name evidence="4" type="primary">infB</name>
    <name evidence="4" type="ORF">SNEC2469_LOCUS12908</name>
</gene>
<reference evidence="4" key="1">
    <citation type="submission" date="2021-02" db="EMBL/GenBank/DDBJ databases">
        <authorList>
            <person name="Dougan E. K."/>
            <person name="Rhodes N."/>
            <person name="Thang M."/>
            <person name="Chan C."/>
        </authorList>
    </citation>
    <scope>NUCLEOTIDE SEQUENCE</scope>
</reference>
<feature type="region of interest" description="Disordered" evidence="1">
    <location>
        <begin position="53"/>
        <end position="148"/>
    </location>
</feature>
<feature type="region of interest" description="Disordered" evidence="1">
    <location>
        <begin position="383"/>
        <end position="416"/>
    </location>
</feature>
<dbReference type="InterPro" id="IPR036691">
    <property type="entry name" value="Endo/exonu/phosph_ase_sf"/>
</dbReference>
<feature type="domain" description="OTU" evidence="2">
    <location>
        <begin position="147"/>
        <end position="310"/>
    </location>
</feature>
<evidence type="ECO:0000313" key="4">
    <source>
        <dbReference type="EMBL" id="CAE7461465.1"/>
    </source>
</evidence>
<dbReference type="InterPro" id="IPR003323">
    <property type="entry name" value="OTU_dom"/>
</dbReference>
<evidence type="ECO:0000313" key="5">
    <source>
        <dbReference type="Proteomes" id="UP000601435"/>
    </source>
</evidence>
<evidence type="ECO:0000259" key="2">
    <source>
        <dbReference type="PROSITE" id="PS50802"/>
    </source>
</evidence>
<feature type="domain" description="Reverse transcriptase" evidence="3">
    <location>
        <begin position="918"/>
        <end position="1145"/>
    </location>
</feature>
<dbReference type="PROSITE" id="PS50802">
    <property type="entry name" value="OTU"/>
    <property type="match status" value="1"/>
</dbReference>
<accession>A0A812S4G1</accession>
<feature type="region of interest" description="Disordered" evidence="1">
    <location>
        <begin position="349"/>
        <end position="368"/>
    </location>
</feature>
<evidence type="ECO:0000259" key="3">
    <source>
        <dbReference type="PROSITE" id="PS50878"/>
    </source>
</evidence>